<dbReference type="CDD" id="cd01288">
    <property type="entry name" value="FabZ"/>
    <property type="match status" value="1"/>
</dbReference>
<keyword evidence="8 18" id="KW-0479">Metal-binding</keyword>
<proteinExistence type="inferred from homology"/>
<dbReference type="SUPFAM" id="SSF54211">
    <property type="entry name" value="Ribosomal protein S5 domain 2-like"/>
    <property type="match status" value="2"/>
</dbReference>
<dbReference type="InterPro" id="IPR010084">
    <property type="entry name" value="FabZ"/>
</dbReference>
<dbReference type="GO" id="GO:0005737">
    <property type="term" value="C:cytoplasm"/>
    <property type="evidence" value="ECO:0007669"/>
    <property type="project" value="UniProtKB-SubCell"/>
</dbReference>
<dbReference type="GO" id="GO:0009245">
    <property type="term" value="P:lipid A biosynthetic process"/>
    <property type="evidence" value="ECO:0007669"/>
    <property type="project" value="UniProtKB-UniRule"/>
</dbReference>
<dbReference type="InterPro" id="IPR013114">
    <property type="entry name" value="FabA_FabZ"/>
</dbReference>
<dbReference type="FunFam" id="3.10.129.10:FF:000001">
    <property type="entry name" value="3-hydroxyacyl-[acyl-carrier-protein] dehydratase FabZ"/>
    <property type="match status" value="1"/>
</dbReference>
<dbReference type="NCBIfam" id="TIGR01750">
    <property type="entry name" value="fabZ"/>
    <property type="match status" value="1"/>
</dbReference>
<evidence type="ECO:0000256" key="1">
    <source>
        <dbReference type="ARBA" id="ARBA00001947"/>
    </source>
</evidence>
<keyword evidence="13" id="KW-0511">Multifunctional enzyme</keyword>
<keyword evidence="7 18" id="KW-0441">Lipid A biosynthesis</keyword>
<dbReference type="HAMAP" id="MF_00406">
    <property type="entry name" value="FabZ"/>
    <property type="match status" value="1"/>
</dbReference>
<dbReference type="eggNOG" id="COG0764">
    <property type="taxonomic scope" value="Bacteria"/>
</dbReference>
<dbReference type="GO" id="GO:0046872">
    <property type="term" value="F:metal ion binding"/>
    <property type="evidence" value="ECO:0007669"/>
    <property type="project" value="UniProtKB-KW"/>
</dbReference>
<dbReference type="HAMAP" id="MF_00388">
    <property type="entry name" value="LpxC"/>
    <property type="match status" value="1"/>
</dbReference>
<keyword evidence="12 19" id="KW-0456">Lyase</keyword>
<dbReference type="EC" id="4.2.1.59" evidence="19"/>
<evidence type="ECO:0000256" key="15">
    <source>
        <dbReference type="ARBA" id="ARBA00025049"/>
    </source>
</evidence>
<comment type="function">
    <text evidence="15 19">Involved in unsaturated fatty acids biosynthesis. Catalyzes the dehydration of short chain beta-hydroxyacyl-ACPs and long chain saturated and unsaturated beta-hydroxyacyl-ACPs.</text>
</comment>
<dbReference type="SUPFAM" id="SSF54637">
    <property type="entry name" value="Thioesterase/thiol ester dehydrase-isomerase"/>
    <property type="match status" value="1"/>
</dbReference>
<evidence type="ECO:0000256" key="5">
    <source>
        <dbReference type="ARBA" id="ARBA00022490"/>
    </source>
</evidence>
<keyword evidence="6 18" id="KW-0444">Lipid biosynthesis</keyword>
<protein>
    <recommendedName>
        <fullName evidence="18 19">Multifunctional fusion protein</fullName>
    </recommendedName>
    <domain>
        <recommendedName>
            <fullName evidence="19">3-hydroxyacyl-[acyl-carrier-protein] dehydratase FabZ</fullName>
            <ecNumber evidence="19">4.2.1.59</ecNumber>
        </recommendedName>
        <alternativeName>
            <fullName evidence="19">(3R)-hydroxymyristoyl-[acyl-carrier-protein] dehydratase</fullName>
        </alternativeName>
        <alternativeName>
            <fullName evidence="19">Beta-hydroxyacyl-ACP dehydratase</fullName>
            <shortName evidence="19">(3R)-hydroxymyristoyl-ACP dehydrase</shortName>
        </alternativeName>
    </domain>
    <domain>
        <recommendedName>
            <fullName evidence="18">UDP-3-O-acyl-N-acetylglucosamine deacetylase</fullName>
            <shortName evidence="18">UDP-3-O-acyl-GlcNAc deacetylase</shortName>
            <ecNumber evidence="18">3.5.1.108</ecNumber>
        </recommendedName>
        <alternativeName>
            <fullName evidence="18">UDP-3-O-[R-3-hydroxymyristoyl]-N-acetylglucosamine deacetylase</fullName>
        </alternativeName>
    </domain>
</protein>
<evidence type="ECO:0000256" key="12">
    <source>
        <dbReference type="ARBA" id="ARBA00023239"/>
    </source>
</evidence>
<evidence type="ECO:0000256" key="6">
    <source>
        <dbReference type="ARBA" id="ARBA00022516"/>
    </source>
</evidence>
<dbReference type="Gene3D" id="3.30.1700.10">
    <property type="entry name" value="lpxc deacetylase, domain 2"/>
    <property type="match status" value="1"/>
</dbReference>
<comment type="similarity">
    <text evidence="19">Belongs to the thioester dehydratase family. FabZ subfamily.</text>
</comment>
<dbReference type="InterPro" id="IPR015870">
    <property type="entry name" value="UDP-acyl_N-AcGlcN_deAcase_N"/>
</dbReference>
<accession>A0A1I1Y5Q0</accession>
<dbReference type="Gene3D" id="3.30.230.20">
    <property type="entry name" value="lpxc deacetylase, domain 1"/>
    <property type="match status" value="1"/>
</dbReference>
<evidence type="ECO:0000256" key="13">
    <source>
        <dbReference type="ARBA" id="ARBA00023268"/>
    </source>
</evidence>
<dbReference type="EMBL" id="FONA01000007">
    <property type="protein sequence ID" value="SFE14937.1"/>
    <property type="molecule type" value="Genomic_DNA"/>
</dbReference>
<feature type="active site" description="Proton donor" evidence="18">
    <location>
        <position position="289"/>
    </location>
</feature>
<dbReference type="Gene3D" id="3.10.129.10">
    <property type="entry name" value="Hotdog Thioesterase"/>
    <property type="match status" value="1"/>
</dbReference>
<comment type="similarity">
    <text evidence="18">Belongs to the LpxC family.</text>
</comment>
<feature type="active site" evidence="19">
    <location>
        <position position="368"/>
    </location>
</feature>
<dbReference type="GO" id="GO:0006633">
    <property type="term" value="P:fatty acid biosynthetic process"/>
    <property type="evidence" value="ECO:0007669"/>
    <property type="project" value="UniProtKB-UniRule"/>
</dbReference>
<dbReference type="NCBIfam" id="TIGR00325">
    <property type="entry name" value="lpxC"/>
    <property type="match status" value="1"/>
</dbReference>
<feature type="binding site" evidence="18">
    <location>
        <position position="79"/>
    </location>
    <ligand>
        <name>Zn(2+)</name>
        <dbReference type="ChEBI" id="CHEBI:29105"/>
    </ligand>
</feature>
<evidence type="ECO:0000256" key="9">
    <source>
        <dbReference type="ARBA" id="ARBA00022801"/>
    </source>
</evidence>
<evidence type="ECO:0000256" key="2">
    <source>
        <dbReference type="ARBA" id="ARBA00002923"/>
    </source>
</evidence>
<dbReference type="PANTHER" id="PTHR33694:SF1">
    <property type="entry name" value="UDP-3-O-ACYL-N-ACETYLGLUCOSAMINE DEACETYLASE 1, MITOCHONDRIAL-RELATED"/>
    <property type="match status" value="1"/>
</dbReference>
<keyword evidence="10 18" id="KW-0862">Zinc</keyword>
<dbReference type="InterPro" id="IPR029069">
    <property type="entry name" value="HotDog_dom_sf"/>
</dbReference>
<evidence type="ECO:0000256" key="4">
    <source>
        <dbReference type="ARBA" id="ARBA00005002"/>
    </source>
</evidence>
<comment type="function">
    <text evidence="2 18">Catalyzes the hydrolysis of UDP-3-O-myristoyl-N-acetylglucosamine to form UDP-3-O-myristoylglucosamine and acetate, the committed step in lipid A biosynthesis.</text>
</comment>
<evidence type="ECO:0000256" key="8">
    <source>
        <dbReference type="ARBA" id="ARBA00022723"/>
    </source>
</evidence>
<comment type="pathway">
    <text evidence="4 18">Glycolipid biosynthesis; lipid IV(A) biosynthesis; lipid IV(A) from (3R)-3-hydroxytetradecanoyl-[acyl-carrier-protein] and UDP-N-acetyl-alpha-D-glucosamine: step 2/6.</text>
</comment>
<evidence type="ECO:0000256" key="10">
    <source>
        <dbReference type="ARBA" id="ARBA00022833"/>
    </source>
</evidence>
<dbReference type="Pfam" id="PF03331">
    <property type="entry name" value="LpxC"/>
    <property type="match status" value="2"/>
</dbReference>
<feature type="binding site" evidence="18">
    <location>
        <position position="266"/>
    </location>
    <ligand>
        <name>Zn(2+)</name>
        <dbReference type="ChEBI" id="CHEBI:29105"/>
    </ligand>
</feature>
<evidence type="ECO:0000313" key="20">
    <source>
        <dbReference type="EMBL" id="SFE14937.1"/>
    </source>
</evidence>
<comment type="similarity">
    <text evidence="17">In the C-terminal section; belongs to the thioester dehydratase family.</text>
</comment>
<feature type="binding site" evidence="18">
    <location>
        <position position="262"/>
    </location>
    <ligand>
        <name>Zn(2+)</name>
        <dbReference type="ChEBI" id="CHEBI:29105"/>
    </ligand>
</feature>
<evidence type="ECO:0000256" key="16">
    <source>
        <dbReference type="ARBA" id="ARBA00061221"/>
    </source>
</evidence>
<sequence length="466" mass="52048">MVEKQKTIREAISLQGTGLHTGAKVTLTMKPAPANTGFYFKRIDLEGQPEIKALADNVVFTERGTVLEENDASVSTVEHCLAALRGMGIDNCLLEVNGPELPILDGSARFYVDAIKKAGIEEQNEERQYFVVKEKMVVKDPETGSSIMAIPEDGQSYQTLIAFDNSVVLANQFAQIESLDEFEKEISHCRTFVFLHELEPLLKNNLIKGGDLDNAIILIDKKVEQKELDRLAKLFNKPSVEVKPIGILNNLELHFPNEPARHKLLDVIGDLTLAGMPIKGRIIAHKPGHKINAQFAKAIRKEIRRRQLKTDAPFYDPNAEPVYDINAIKGFLPHRPPFLLVDKIIDLKEKTIVGVKNVTMNEPFFVGHFPDEPVMPGVLQVEAMAQIGGILVLSQVDDPKLYSTYFLKLDNIKFRKKVTPGDTVIFKLELLTEIRRGVANMKGTAFVGNTIVSEGEFMAQITKNKQ</sequence>
<dbReference type="GO" id="GO:0019171">
    <property type="term" value="F:(3R)-hydroxyacyl-[acyl-carrier-protein] dehydratase activity"/>
    <property type="evidence" value="ECO:0007669"/>
    <property type="project" value="UniProtKB-EC"/>
</dbReference>
<dbReference type="UniPathway" id="UPA00359">
    <property type="reaction ID" value="UER00478"/>
</dbReference>
<dbReference type="GO" id="GO:0016020">
    <property type="term" value="C:membrane"/>
    <property type="evidence" value="ECO:0007669"/>
    <property type="project" value="GOC"/>
</dbReference>
<dbReference type="eggNOG" id="COG0774">
    <property type="taxonomic scope" value="Bacteria"/>
</dbReference>
<keyword evidence="9 18" id="KW-0378">Hydrolase</keyword>
<evidence type="ECO:0000256" key="11">
    <source>
        <dbReference type="ARBA" id="ARBA00023098"/>
    </source>
</evidence>
<comment type="catalytic activity">
    <reaction evidence="19">
        <text>a (3R)-hydroxyacyl-[ACP] = a (2E)-enoyl-[ACP] + H2O</text>
        <dbReference type="Rhea" id="RHEA:13097"/>
        <dbReference type="Rhea" id="RHEA-COMP:9925"/>
        <dbReference type="Rhea" id="RHEA-COMP:9945"/>
        <dbReference type="ChEBI" id="CHEBI:15377"/>
        <dbReference type="ChEBI" id="CHEBI:78784"/>
        <dbReference type="ChEBI" id="CHEBI:78827"/>
        <dbReference type="EC" id="4.2.1.59"/>
    </reaction>
</comment>
<evidence type="ECO:0000256" key="14">
    <source>
        <dbReference type="ARBA" id="ARBA00024535"/>
    </source>
</evidence>
<comment type="subcellular location">
    <subcellularLocation>
        <location evidence="3 19">Cytoplasm</location>
    </subcellularLocation>
</comment>
<comment type="cofactor">
    <cofactor evidence="1 18">
        <name>Zn(2+)</name>
        <dbReference type="ChEBI" id="CHEBI:29105"/>
    </cofactor>
</comment>
<gene>
    <name evidence="18" type="primary">lpxC</name>
    <name evidence="19" type="synonym">fabZ</name>
    <name evidence="20" type="ORF">SAMN05444380_10786</name>
</gene>
<dbReference type="AlphaFoldDB" id="A0A1I1Y5Q0"/>
<evidence type="ECO:0000313" key="21">
    <source>
        <dbReference type="Proteomes" id="UP000181976"/>
    </source>
</evidence>
<dbReference type="RefSeq" id="WP_010526198.1">
    <property type="nucleotide sequence ID" value="NZ_AFSL01000006.1"/>
</dbReference>
<reference evidence="20 21" key="1">
    <citation type="submission" date="2016-10" db="EMBL/GenBank/DDBJ databases">
        <authorList>
            <person name="de Groot N.N."/>
        </authorList>
    </citation>
    <scope>NUCLEOTIDE SEQUENCE [LARGE SCALE GENOMIC DNA]</scope>
    <source>
        <strain evidence="20 21">DSM 19012</strain>
    </source>
</reference>
<dbReference type="Pfam" id="PF07977">
    <property type="entry name" value="FabA"/>
    <property type="match status" value="1"/>
</dbReference>
<organism evidence="20 21">
    <name type="scientific">Thermophagus xiamenensis</name>
    <dbReference type="NCBI Taxonomy" id="385682"/>
    <lineage>
        <taxon>Bacteria</taxon>
        <taxon>Pseudomonadati</taxon>
        <taxon>Bacteroidota</taxon>
        <taxon>Bacteroidia</taxon>
        <taxon>Marinilabiliales</taxon>
        <taxon>Marinilabiliaceae</taxon>
        <taxon>Thermophagus</taxon>
    </lineage>
</organism>
<comment type="catalytic activity">
    <reaction evidence="14 18">
        <text>a UDP-3-O-[(3R)-3-hydroxyacyl]-N-acetyl-alpha-D-glucosamine + H2O = a UDP-3-O-[(3R)-3-hydroxyacyl]-alpha-D-glucosamine + acetate</text>
        <dbReference type="Rhea" id="RHEA:67816"/>
        <dbReference type="ChEBI" id="CHEBI:15377"/>
        <dbReference type="ChEBI" id="CHEBI:30089"/>
        <dbReference type="ChEBI" id="CHEBI:137740"/>
        <dbReference type="ChEBI" id="CHEBI:173225"/>
        <dbReference type="EC" id="3.5.1.108"/>
    </reaction>
</comment>
<dbReference type="GO" id="GO:0103117">
    <property type="term" value="F:UDP-3-O-acyl-N-acetylglucosamine deacetylase activity"/>
    <property type="evidence" value="ECO:0007669"/>
    <property type="project" value="UniProtKB-UniRule"/>
</dbReference>
<dbReference type="STRING" id="385682.SAMN05444380_10786"/>
<evidence type="ECO:0000256" key="17">
    <source>
        <dbReference type="ARBA" id="ARBA00061355"/>
    </source>
</evidence>
<evidence type="ECO:0000256" key="7">
    <source>
        <dbReference type="ARBA" id="ARBA00022556"/>
    </source>
</evidence>
<dbReference type="NCBIfam" id="NF009667">
    <property type="entry name" value="PRK13188.1"/>
    <property type="match status" value="1"/>
</dbReference>
<evidence type="ECO:0000256" key="19">
    <source>
        <dbReference type="HAMAP-Rule" id="MF_00406"/>
    </source>
</evidence>
<dbReference type="Proteomes" id="UP000181976">
    <property type="component" value="Unassembled WGS sequence"/>
</dbReference>
<keyword evidence="5 19" id="KW-0963">Cytoplasm</keyword>
<name>A0A1I1Y5Q0_9BACT</name>
<evidence type="ECO:0000256" key="18">
    <source>
        <dbReference type="HAMAP-Rule" id="MF_00388"/>
    </source>
</evidence>
<dbReference type="InterPro" id="IPR020568">
    <property type="entry name" value="Ribosomal_Su5_D2-typ_SF"/>
</dbReference>
<dbReference type="EC" id="3.5.1.108" evidence="18"/>
<dbReference type="FunCoup" id="A0A1I1Y5Q0">
    <property type="interactions" value="370"/>
</dbReference>
<dbReference type="InterPro" id="IPR011334">
    <property type="entry name" value="UDP-acyl_GlcNac_deAcase_C"/>
</dbReference>
<evidence type="ECO:0000256" key="3">
    <source>
        <dbReference type="ARBA" id="ARBA00004496"/>
    </source>
</evidence>
<comment type="similarity">
    <text evidence="16">In the N-terminal section; belongs to the LpxC family.</text>
</comment>
<keyword evidence="11 18" id="KW-0443">Lipid metabolism</keyword>
<dbReference type="PANTHER" id="PTHR33694">
    <property type="entry name" value="UDP-3-O-ACYL-N-ACETYLGLUCOSAMINE DEACETYLASE 1, MITOCHONDRIAL-RELATED"/>
    <property type="match status" value="1"/>
</dbReference>
<keyword evidence="21" id="KW-1185">Reference proteome</keyword>
<dbReference type="NCBIfam" id="NF000582">
    <property type="entry name" value="PRK00006.1"/>
    <property type="match status" value="1"/>
</dbReference>
<dbReference type="OrthoDB" id="9772788at2"/>
<dbReference type="InterPro" id="IPR004463">
    <property type="entry name" value="UDP-acyl_GlcNac_deAcase"/>
</dbReference>
<dbReference type="InParanoid" id="A0A1I1Y5Q0"/>